<evidence type="ECO:0000256" key="3">
    <source>
        <dbReference type="ARBA" id="ARBA00022692"/>
    </source>
</evidence>
<dbReference type="CDD" id="cd06261">
    <property type="entry name" value="TM_PBP2"/>
    <property type="match status" value="1"/>
</dbReference>
<evidence type="ECO:0000313" key="8">
    <source>
        <dbReference type="EMBL" id="MCI0125310.1"/>
    </source>
</evidence>
<proteinExistence type="inferred from homology"/>
<dbReference type="EMBL" id="JALAZD010000001">
    <property type="protein sequence ID" value="MCI0125310.1"/>
    <property type="molecule type" value="Genomic_DNA"/>
</dbReference>
<feature type="transmembrane region" description="Helical" evidence="6">
    <location>
        <begin position="145"/>
        <end position="163"/>
    </location>
</feature>
<comment type="subcellular location">
    <subcellularLocation>
        <location evidence="1 6">Cell membrane</location>
        <topology evidence="1 6">Multi-pass membrane protein</topology>
    </subcellularLocation>
</comment>
<feature type="transmembrane region" description="Helical" evidence="6">
    <location>
        <begin position="89"/>
        <end position="107"/>
    </location>
</feature>
<evidence type="ECO:0000259" key="7">
    <source>
        <dbReference type="PROSITE" id="PS50928"/>
    </source>
</evidence>
<name>A0AA41QI30_9HYPH</name>
<evidence type="ECO:0000256" key="4">
    <source>
        <dbReference type="ARBA" id="ARBA00022989"/>
    </source>
</evidence>
<feature type="transmembrane region" description="Helical" evidence="6">
    <location>
        <begin position="113"/>
        <end position="133"/>
    </location>
</feature>
<keyword evidence="3 6" id="KW-0812">Transmembrane</keyword>
<dbReference type="InterPro" id="IPR051204">
    <property type="entry name" value="ABC_transp_perm/SBD"/>
</dbReference>
<gene>
    <name evidence="8" type="ORF">ML536_00565</name>
</gene>
<keyword evidence="2 6" id="KW-0813">Transport</keyword>
<feature type="transmembrane region" description="Helical" evidence="6">
    <location>
        <begin position="310"/>
        <end position="330"/>
    </location>
</feature>
<keyword evidence="5 6" id="KW-0472">Membrane</keyword>
<dbReference type="Gene3D" id="1.10.3720.10">
    <property type="entry name" value="MetI-like"/>
    <property type="match status" value="1"/>
</dbReference>
<feature type="transmembrane region" description="Helical" evidence="6">
    <location>
        <begin position="363"/>
        <end position="386"/>
    </location>
</feature>
<feature type="transmembrane region" description="Helical" evidence="6">
    <location>
        <begin position="225"/>
        <end position="248"/>
    </location>
</feature>
<dbReference type="GO" id="GO:0005886">
    <property type="term" value="C:plasma membrane"/>
    <property type="evidence" value="ECO:0007669"/>
    <property type="project" value="UniProtKB-SubCell"/>
</dbReference>
<protein>
    <submittedName>
        <fullName evidence="8">ABC transporter permease</fullName>
    </submittedName>
</protein>
<evidence type="ECO:0000313" key="9">
    <source>
        <dbReference type="Proteomes" id="UP001156140"/>
    </source>
</evidence>
<sequence>MAQSVATALPKRVIGLDKLGVVIALIVLVGWFALPFVDFKPNRILPGEPRSIFAALPPLHSAILAAVLAVSIPVSALRTPTIFRLAMSFLALAAIAIYVGIAGYFLTPEGDKLVRIAPGAGFWVLTGAFALLAADSLTRLRLGPWPRITILVVVAIGLGALLWSGSWSDLSILKEYASRADAFWREGQTHVLLAFGSLVVATAVGIPLGVACYRNRRLRTVVLNVLNAVQTIPSIALFGLLIAPLGALAAAVPALAAIGVSGIGAAPAMVALFIYSLLPVVSNTVVGLVGVPEAANDAARGMGMTDRQRLFSVELPLAFPVILTGIRIVLVQNIGLATIAALIGGGGFGVFVFQGIGQTAMDLVLLGAVPTVALAFASAVILDAIVEMVSPREPAND</sequence>
<dbReference type="InterPro" id="IPR000515">
    <property type="entry name" value="MetI-like"/>
</dbReference>
<accession>A0AA41QI30</accession>
<dbReference type="GO" id="GO:0055085">
    <property type="term" value="P:transmembrane transport"/>
    <property type="evidence" value="ECO:0007669"/>
    <property type="project" value="InterPro"/>
</dbReference>
<feature type="transmembrane region" description="Helical" evidence="6">
    <location>
        <begin position="57"/>
        <end position="77"/>
    </location>
</feature>
<dbReference type="GO" id="GO:0031460">
    <property type="term" value="P:glycine betaine transport"/>
    <property type="evidence" value="ECO:0007669"/>
    <property type="project" value="TreeGrafter"/>
</dbReference>
<dbReference type="PANTHER" id="PTHR30177">
    <property type="entry name" value="GLYCINE BETAINE/L-PROLINE TRANSPORT SYSTEM PERMEASE PROTEIN PROW"/>
    <property type="match status" value="1"/>
</dbReference>
<feature type="transmembrane region" description="Helical" evidence="6">
    <location>
        <begin position="191"/>
        <end position="213"/>
    </location>
</feature>
<dbReference type="Proteomes" id="UP001156140">
    <property type="component" value="Unassembled WGS sequence"/>
</dbReference>
<dbReference type="RefSeq" id="WP_281734583.1">
    <property type="nucleotide sequence ID" value="NZ_JAKETQ010000001.1"/>
</dbReference>
<evidence type="ECO:0000256" key="2">
    <source>
        <dbReference type="ARBA" id="ARBA00022448"/>
    </source>
</evidence>
<organism evidence="8 9">
    <name type="scientific">Paradevosia shaoguanensis</name>
    <dbReference type="NCBI Taxonomy" id="1335043"/>
    <lineage>
        <taxon>Bacteria</taxon>
        <taxon>Pseudomonadati</taxon>
        <taxon>Pseudomonadota</taxon>
        <taxon>Alphaproteobacteria</taxon>
        <taxon>Hyphomicrobiales</taxon>
        <taxon>Devosiaceae</taxon>
        <taxon>Paradevosia</taxon>
    </lineage>
</organism>
<comment type="similarity">
    <text evidence="6">Belongs to the binding-protein-dependent transport system permease family.</text>
</comment>
<keyword evidence="4 6" id="KW-1133">Transmembrane helix</keyword>
<keyword evidence="9" id="KW-1185">Reference proteome</keyword>
<dbReference type="AlphaFoldDB" id="A0AA41QI30"/>
<dbReference type="PANTHER" id="PTHR30177:SF30">
    <property type="entry name" value="GLYCINE BETAINE UPTAKE SYSTEM PERMEASE PROTEIN YEHY"/>
    <property type="match status" value="1"/>
</dbReference>
<evidence type="ECO:0000256" key="6">
    <source>
        <dbReference type="RuleBase" id="RU363032"/>
    </source>
</evidence>
<feature type="transmembrane region" description="Helical" evidence="6">
    <location>
        <begin position="336"/>
        <end position="356"/>
    </location>
</feature>
<dbReference type="SUPFAM" id="SSF161098">
    <property type="entry name" value="MetI-like"/>
    <property type="match status" value="1"/>
</dbReference>
<reference evidence="8" key="1">
    <citation type="submission" date="2022-03" db="EMBL/GenBank/DDBJ databases">
        <title>The complete genome sequence of a Methyloterrigena soli.</title>
        <authorList>
            <person name="Zi Z."/>
        </authorList>
    </citation>
    <scope>NUCLEOTIDE SEQUENCE</scope>
    <source>
        <strain evidence="8">M48</strain>
    </source>
</reference>
<feature type="domain" description="ABC transmembrane type-1" evidence="7">
    <location>
        <begin position="187"/>
        <end position="382"/>
    </location>
</feature>
<dbReference type="Pfam" id="PF00528">
    <property type="entry name" value="BPD_transp_1"/>
    <property type="match status" value="1"/>
</dbReference>
<feature type="transmembrane region" description="Helical" evidence="6">
    <location>
        <begin position="19"/>
        <end position="37"/>
    </location>
</feature>
<comment type="caution">
    <text evidence="8">The sequence shown here is derived from an EMBL/GenBank/DDBJ whole genome shotgun (WGS) entry which is preliminary data.</text>
</comment>
<dbReference type="InterPro" id="IPR035906">
    <property type="entry name" value="MetI-like_sf"/>
</dbReference>
<evidence type="ECO:0000256" key="1">
    <source>
        <dbReference type="ARBA" id="ARBA00004651"/>
    </source>
</evidence>
<evidence type="ECO:0000256" key="5">
    <source>
        <dbReference type="ARBA" id="ARBA00023136"/>
    </source>
</evidence>
<dbReference type="PROSITE" id="PS50928">
    <property type="entry name" value="ABC_TM1"/>
    <property type="match status" value="1"/>
</dbReference>